<dbReference type="EMBL" id="JBHMFC010000082">
    <property type="protein sequence ID" value="MFB9057629.1"/>
    <property type="molecule type" value="Genomic_DNA"/>
</dbReference>
<gene>
    <name evidence="1" type="ORF">ACFFU9_12850</name>
</gene>
<sequence>MKTENEMIVIDGSFLSITPIFYFHEHINAPTNLFVGKYDIELSLIDYIENSTEV</sequence>
<keyword evidence="2" id="KW-1185">Reference proteome</keyword>
<dbReference type="Proteomes" id="UP001589585">
    <property type="component" value="Unassembled WGS sequence"/>
</dbReference>
<reference evidence="1 2" key="1">
    <citation type="submission" date="2024-09" db="EMBL/GenBank/DDBJ databases">
        <authorList>
            <person name="Sun Q."/>
            <person name="Mori K."/>
        </authorList>
    </citation>
    <scope>NUCLEOTIDE SEQUENCE [LARGE SCALE GENOMIC DNA]</scope>
    <source>
        <strain evidence="1 2">CECT 8622</strain>
    </source>
</reference>
<name>A0ABV5FE34_9FLAO</name>
<evidence type="ECO:0000313" key="1">
    <source>
        <dbReference type="EMBL" id="MFB9057629.1"/>
    </source>
</evidence>
<accession>A0ABV5FE34</accession>
<dbReference type="RefSeq" id="WP_379861872.1">
    <property type="nucleotide sequence ID" value="NZ_JBHMFC010000082.1"/>
</dbReference>
<comment type="caution">
    <text evidence="1">The sequence shown here is derived from an EMBL/GenBank/DDBJ whole genome shotgun (WGS) entry which is preliminary data.</text>
</comment>
<proteinExistence type="predicted"/>
<organism evidence="1 2">
    <name type="scientific">Mariniflexile ostreae</name>
    <dbReference type="NCBI Taxonomy" id="1520892"/>
    <lineage>
        <taxon>Bacteria</taxon>
        <taxon>Pseudomonadati</taxon>
        <taxon>Bacteroidota</taxon>
        <taxon>Flavobacteriia</taxon>
        <taxon>Flavobacteriales</taxon>
        <taxon>Flavobacteriaceae</taxon>
        <taxon>Mariniflexile</taxon>
    </lineage>
</organism>
<evidence type="ECO:0000313" key="2">
    <source>
        <dbReference type="Proteomes" id="UP001589585"/>
    </source>
</evidence>
<protein>
    <submittedName>
        <fullName evidence="1">Uncharacterized protein</fullName>
    </submittedName>
</protein>